<organism evidence="1 2">
    <name type="scientific">Fulvimarina pelagi HTCC2506</name>
    <dbReference type="NCBI Taxonomy" id="314231"/>
    <lineage>
        <taxon>Bacteria</taxon>
        <taxon>Pseudomonadati</taxon>
        <taxon>Pseudomonadota</taxon>
        <taxon>Alphaproteobacteria</taxon>
        <taxon>Hyphomicrobiales</taxon>
        <taxon>Aurantimonadaceae</taxon>
        <taxon>Fulvimarina</taxon>
    </lineage>
</organism>
<proteinExistence type="predicted"/>
<protein>
    <submittedName>
        <fullName evidence="1">Uncharacterized protein</fullName>
    </submittedName>
</protein>
<gene>
    <name evidence="1" type="ORF">FP2506_12949</name>
</gene>
<name>Q0G1A6_9HYPH</name>
<accession>Q0G1A6</accession>
<dbReference type="Proteomes" id="UP000004310">
    <property type="component" value="Unassembled WGS sequence"/>
</dbReference>
<keyword evidence="2" id="KW-1185">Reference proteome</keyword>
<dbReference type="AlphaFoldDB" id="Q0G1A6"/>
<reference evidence="1 2" key="1">
    <citation type="journal article" date="2010" name="J. Bacteriol.">
        <title>Genome sequence of Fulvimarina pelagi HTCC2506T, a Mn(II)-oxidizing alphaproteobacterium possessing an aerobic anoxygenic photosynthetic gene cluster and Xanthorhodopsin.</title>
        <authorList>
            <person name="Kang I."/>
            <person name="Oh H.M."/>
            <person name="Lim S.I."/>
            <person name="Ferriera S."/>
            <person name="Giovannoni S.J."/>
            <person name="Cho J.C."/>
        </authorList>
    </citation>
    <scope>NUCLEOTIDE SEQUENCE [LARGE SCALE GENOMIC DNA]</scope>
    <source>
        <strain evidence="1 2">HTCC2506</strain>
    </source>
</reference>
<comment type="caution">
    <text evidence="1">The sequence shown here is derived from an EMBL/GenBank/DDBJ whole genome shotgun (WGS) entry which is preliminary data.</text>
</comment>
<evidence type="ECO:0000313" key="1">
    <source>
        <dbReference type="EMBL" id="EAU41175.1"/>
    </source>
</evidence>
<sequence length="25" mass="2930">MAFGAFKTFFETFSMIDFGDIHTRL</sequence>
<dbReference type="EMBL" id="AATP01000004">
    <property type="protein sequence ID" value="EAU41175.1"/>
    <property type="molecule type" value="Genomic_DNA"/>
</dbReference>
<dbReference type="HOGENOM" id="CLU_3418934_0_0_5"/>
<evidence type="ECO:0000313" key="2">
    <source>
        <dbReference type="Proteomes" id="UP000004310"/>
    </source>
</evidence>